<dbReference type="InterPro" id="IPR018060">
    <property type="entry name" value="HTH_AraC"/>
</dbReference>
<dbReference type="PROSITE" id="PS01124">
    <property type="entry name" value="HTH_ARAC_FAMILY_2"/>
    <property type="match status" value="1"/>
</dbReference>
<protein>
    <submittedName>
        <fullName evidence="5">AraC family transcriptional regulator</fullName>
    </submittedName>
</protein>
<dbReference type="PRINTS" id="PR00032">
    <property type="entry name" value="HTHARAC"/>
</dbReference>
<feature type="domain" description="HTH araC/xylS-type" evidence="4">
    <location>
        <begin position="212"/>
        <end position="309"/>
    </location>
</feature>
<dbReference type="PANTHER" id="PTHR47893:SF1">
    <property type="entry name" value="REGULATORY PROTEIN PCHR"/>
    <property type="match status" value="1"/>
</dbReference>
<gene>
    <name evidence="5" type="ORF">GCM10011505_41210</name>
</gene>
<dbReference type="Pfam" id="PF12833">
    <property type="entry name" value="HTH_18"/>
    <property type="match status" value="1"/>
</dbReference>
<dbReference type="InterPro" id="IPR053142">
    <property type="entry name" value="PchR_regulatory_protein"/>
</dbReference>
<dbReference type="PANTHER" id="PTHR47893">
    <property type="entry name" value="REGULATORY PROTEIN PCHR"/>
    <property type="match status" value="1"/>
</dbReference>
<evidence type="ECO:0000313" key="6">
    <source>
        <dbReference type="Proteomes" id="UP000603352"/>
    </source>
</evidence>
<evidence type="ECO:0000259" key="4">
    <source>
        <dbReference type="PROSITE" id="PS01124"/>
    </source>
</evidence>
<dbReference type="Proteomes" id="UP000603352">
    <property type="component" value="Unassembled WGS sequence"/>
</dbReference>
<dbReference type="SUPFAM" id="SSF46689">
    <property type="entry name" value="Homeodomain-like"/>
    <property type="match status" value="1"/>
</dbReference>
<keyword evidence="3" id="KW-0804">Transcription</keyword>
<dbReference type="InterPro" id="IPR009057">
    <property type="entry name" value="Homeodomain-like_sf"/>
</dbReference>
<evidence type="ECO:0000256" key="3">
    <source>
        <dbReference type="ARBA" id="ARBA00023163"/>
    </source>
</evidence>
<name>A0ABQ1J0R0_9PROT</name>
<dbReference type="PROSITE" id="PS00041">
    <property type="entry name" value="HTH_ARAC_FAMILY_1"/>
    <property type="match status" value="1"/>
</dbReference>
<reference evidence="6" key="1">
    <citation type="journal article" date="2019" name="Int. J. Syst. Evol. Microbiol.">
        <title>The Global Catalogue of Microorganisms (GCM) 10K type strain sequencing project: providing services to taxonomists for standard genome sequencing and annotation.</title>
        <authorList>
            <consortium name="The Broad Institute Genomics Platform"/>
            <consortium name="The Broad Institute Genome Sequencing Center for Infectious Disease"/>
            <person name="Wu L."/>
            <person name="Ma J."/>
        </authorList>
    </citation>
    <scope>NUCLEOTIDE SEQUENCE [LARGE SCALE GENOMIC DNA]</scope>
    <source>
        <strain evidence="6">CGMCC 1.10188</strain>
    </source>
</reference>
<sequence length="330" mass="35393">MTSPTIWQVDGNAALDADDATDLPAWFAAQVNEPLGDGMAFNQFDFTARTEQRLRIAGPATLSISLFLDGAGSLSVDGGRPLAIRPGLTVLYHAARPTAGEDVIPAGSRVVCLDFRYDARLLVDLGLAVLPVLMRGFATDCSLQDVLLLARPTSPALDDVARAVLSCRLDGAARQIFLKAKALEALAWLIAEIDGAPPVAGLPVPADRRRIEQAARLLVDRHDEPWTIPLLARTVGLNERKLKSGFRLVVGRTVHGHLEAARLEAAARMIQDGGRVIDAALAVGYANPSHFARLFRRSFGAAPADWRRNAAVMPGGDLPPDVRDHRPCSG</sequence>
<dbReference type="InterPro" id="IPR020449">
    <property type="entry name" value="Tscrpt_reg_AraC-type_HTH"/>
</dbReference>
<evidence type="ECO:0000256" key="1">
    <source>
        <dbReference type="ARBA" id="ARBA00023015"/>
    </source>
</evidence>
<dbReference type="Gene3D" id="1.10.10.60">
    <property type="entry name" value="Homeodomain-like"/>
    <property type="match status" value="1"/>
</dbReference>
<dbReference type="InterPro" id="IPR018062">
    <property type="entry name" value="HTH_AraC-typ_CS"/>
</dbReference>
<organism evidence="5 6">
    <name type="scientific">Tistrella bauzanensis</name>
    <dbReference type="NCBI Taxonomy" id="657419"/>
    <lineage>
        <taxon>Bacteria</taxon>
        <taxon>Pseudomonadati</taxon>
        <taxon>Pseudomonadota</taxon>
        <taxon>Alphaproteobacteria</taxon>
        <taxon>Geminicoccales</taxon>
        <taxon>Geminicoccaceae</taxon>
        <taxon>Tistrella</taxon>
    </lineage>
</organism>
<dbReference type="EMBL" id="BMDZ01000064">
    <property type="protein sequence ID" value="GGB56035.1"/>
    <property type="molecule type" value="Genomic_DNA"/>
</dbReference>
<keyword evidence="2" id="KW-0238">DNA-binding</keyword>
<evidence type="ECO:0000256" key="2">
    <source>
        <dbReference type="ARBA" id="ARBA00023125"/>
    </source>
</evidence>
<evidence type="ECO:0000313" key="5">
    <source>
        <dbReference type="EMBL" id="GGB56035.1"/>
    </source>
</evidence>
<proteinExistence type="predicted"/>
<dbReference type="RefSeq" id="WP_188581417.1">
    <property type="nucleotide sequence ID" value="NZ_BMDZ01000064.1"/>
</dbReference>
<keyword evidence="1" id="KW-0805">Transcription regulation</keyword>
<keyword evidence="6" id="KW-1185">Reference proteome</keyword>
<accession>A0ABQ1J0R0</accession>
<comment type="caution">
    <text evidence="5">The sequence shown here is derived from an EMBL/GenBank/DDBJ whole genome shotgun (WGS) entry which is preliminary data.</text>
</comment>
<dbReference type="SMART" id="SM00342">
    <property type="entry name" value="HTH_ARAC"/>
    <property type="match status" value="1"/>
</dbReference>